<reference evidence="1" key="1">
    <citation type="submission" date="2014-09" db="EMBL/GenBank/DDBJ databases">
        <authorList>
            <person name="Magalhaes I.L.F."/>
            <person name="Oliveira U."/>
            <person name="Santos F.R."/>
            <person name="Vidigal T.H.D.A."/>
            <person name="Brescovit A.D."/>
            <person name="Santos A.J."/>
        </authorList>
    </citation>
    <scope>NUCLEOTIDE SEQUENCE</scope>
    <source>
        <tissue evidence="1">Shoot tissue taken approximately 20 cm above the soil surface</tissue>
    </source>
</reference>
<protein>
    <submittedName>
        <fullName evidence="1">Uncharacterized protein</fullName>
    </submittedName>
</protein>
<reference evidence="1" key="2">
    <citation type="journal article" date="2015" name="Data Brief">
        <title>Shoot transcriptome of the giant reed, Arundo donax.</title>
        <authorList>
            <person name="Barrero R.A."/>
            <person name="Guerrero F.D."/>
            <person name="Moolhuijzen P."/>
            <person name="Goolsby J.A."/>
            <person name="Tidwell J."/>
            <person name="Bellgard S.E."/>
            <person name="Bellgard M.I."/>
        </authorList>
    </citation>
    <scope>NUCLEOTIDE SEQUENCE</scope>
    <source>
        <tissue evidence="1">Shoot tissue taken approximately 20 cm above the soil surface</tissue>
    </source>
</reference>
<evidence type="ECO:0000313" key="1">
    <source>
        <dbReference type="EMBL" id="JAE19502.1"/>
    </source>
</evidence>
<proteinExistence type="predicted"/>
<dbReference type="EMBL" id="GBRH01178394">
    <property type="protein sequence ID" value="JAE19502.1"/>
    <property type="molecule type" value="Transcribed_RNA"/>
</dbReference>
<dbReference type="AlphaFoldDB" id="A0A0A9G4Q8"/>
<sequence>MSSGTDGEMLSQSMHHRCLNKVKKTAQYNKVAILCNYGVAQKLVLVDHVLSHTDHF</sequence>
<organism evidence="1">
    <name type="scientific">Arundo donax</name>
    <name type="common">Giant reed</name>
    <name type="synonym">Donax arundinaceus</name>
    <dbReference type="NCBI Taxonomy" id="35708"/>
    <lineage>
        <taxon>Eukaryota</taxon>
        <taxon>Viridiplantae</taxon>
        <taxon>Streptophyta</taxon>
        <taxon>Embryophyta</taxon>
        <taxon>Tracheophyta</taxon>
        <taxon>Spermatophyta</taxon>
        <taxon>Magnoliopsida</taxon>
        <taxon>Liliopsida</taxon>
        <taxon>Poales</taxon>
        <taxon>Poaceae</taxon>
        <taxon>PACMAD clade</taxon>
        <taxon>Arundinoideae</taxon>
        <taxon>Arundineae</taxon>
        <taxon>Arundo</taxon>
    </lineage>
</organism>
<accession>A0A0A9G4Q8</accession>
<name>A0A0A9G4Q8_ARUDO</name>